<keyword evidence="1" id="KW-0472">Membrane</keyword>
<protein>
    <submittedName>
        <fullName evidence="2">Uncharacterized protein</fullName>
    </submittedName>
</protein>
<feature type="transmembrane region" description="Helical" evidence="1">
    <location>
        <begin position="12"/>
        <end position="31"/>
    </location>
</feature>
<dbReference type="AlphaFoldDB" id="A0A7G9FQ70"/>
<evidence type="ECO:0000256" key="1">
    <source>
        <dbReference type="SAM" id="Phobius"/>
    </source>
</evidence>
<sequence>MNSSTRIRQGAAGILLFVIGILMSLVLHRPAPEHLREFSMERLLRTSLLPVGQTMYIWGGGWNQEDAGAGREAVTLGVSKRWAEYAARQTETYDFDKTRYQSHDGLDCSGYIGWLLYNVFHTRNGETGYVTGASKMARACAARSWGYLVQGDYKPGDICSMEGHVWMSLGRCMDGSVLLVHASPPGVRICGTYLDDGAKSEAVKLAEQVMQKQYPAWYARHPECGVGYFYLEDSVSMRWYTDEETDPCHLQEMQAEDVVHFLYPDM</sequence>
<accession>A0A7G9FQ70</accession>
<keyword evidence="1" id="KW-1133">Transmembrane helix</keyword>
<keyword evidence="1" id="KW-0812">Transmembrane</keyword>
<organism evidence="2 3">
    <name type="scientific">Wujia chipingensis</name>
    <dbReference type="NCBI Taxonomy" id="2763670"/>
    <lineage>
        <taxon>Bacteria</taxon>
        <taxon>Bacillati</taxon>
        <taxon>Bacillota</taxon>
        <taxon>Clostridia</taxon>
        <taxon>Lachnospirales</taxon>
        <taxon>Lachnospiraceae</taxon>
        <taxon>Wujia</taxon>
    </lineage>
</organism>
<dbReference type="RefSeq" id="WP_249321791.1">
    <property type="nucleotide sequence ID" value="NZ_CP060632.1"/>
</dbReference>
<dbReference type="Proteomes" id="UP000515819">
    <property type="component" value="Chromosome"/>
</dbReference>
<gene>
    <name evidence="2" type="ORF">H9Q76_05355</name>
</gene>
<name>A0A7G9FQ70_9FIRM</name>
<proteinExistence type="predicted"/>
<keyword evidence="3" id="KW-1185">Reference proteome</keyword>
<evidence type="ECO:0000313" key="3">
    <source>
        <dbReference type="Proteomes" id="UP000515819"/>
    </source>
</evidence>
<reference evidence="2 3" key="1">
    <citation type="submission" date="2020-08" db="EMBL/GenBank/DDBJ databases">
        <authorList>
            <person name="Liu C."/>
            <person name="Sun Q."/>
        </authorList>
    </citation>
    <scope>NUCLEOTIDE SEQUENCE [LARGE SCALE GENOMIC DNA]</scope>
    <source>
        <strain evidence="2 3">NSJ-4</strain>
    </source>
</reference>
<evidence type="ECO:0000313" key="2">
    <source>
        <dbReference type="EMBL" id="QNM00702.1"/>
    </source>
</evidence>
<dbReference type="Gene3D" id="3.90.1720.10">
    <property type="entry name" value="endopeptidase domain like (from Nostoc punctiforme)"/>
    <property type="match status" value="1"/>
</dbReference>
<dbReference type="KEGG" id="wcp:H9Q76_05355"/>
<dbReference type="EMBL" id="CP060632">
    <property type="protein sequence ID" value="QNM00702.1"/>
    <property type="molecule type" value="Genomic_DNA"/>
</dbReference>